<accession>M7NMX2</accession>
<name>M7NMX2_9MICC</name>
<dbReference type="eggNOG" id="COG4226">
    <property type="taxonomic scope" value="Bacteria"/>
</dbReference>
<dbReference type="EMBL" id="AOCK01000002">
    <property type="protein sequence ID" value="EMQ99858.1"/>
    <property type="molecule type" value="Genomic_DNA"/>
</dbReference>
<comment type="caution">
    <text evidence="1">The sequence shown here is derived from an EMBL/GenBank/DDBJ whole genome shotgun (WGS) entry which is preliminary data.</text>
</comment>
<reference evidence="1 2" key="1">
    <citation type="journal article" date="2013" name="Genome Announc.">
        <title>Draft Genome Sequence of Arthrobacter gangotriensis Strain Lz1yT, Isolated from a Penguin Rookery Soil Sample Collected in Antarctica, near the Indian Station Dakshin Gangotri.</title>
        <authorList>
            <person name="Shivaji S."/>
            <person name="Ara S."/>
            <person name="Bandi S."/>
            <person name="Singh A."/>
            <person name="Kumar Pinnaka A."/>
        </authorList>
    </citation>
    <scope>NUCLEOTIDE SEQUENCE [LARGE SCALE GENOMIC DNA]</scope>
    <source>
        <strain evidence="1 2">Lz1y</strain>
    </source>
</reference>
<dbReference type="Proteomes" id="UP000012015">
    <property type="component" value="Unassembled WGS sequence"/>
</dbReference>
<dbReference type="PATRIC" id="fig|1276920.7.peg.964"/>
<gene>
    <name evidence="1" type="ORF">ADIAG_00961</name>
</gene>
<dbReference type="AlphaFoldDB" id="M7NMX2"/>
<evidence type="ECO:0000313" key="1">
    <source>
        <dbReference type="EMBL" id="EMQ99858.1"/>
    </source>
</evidence>
<organism evidence="1 2">
    <name type="scientific">Paeniglutamicibacter gangotriensis Lz1y</name>
    <dbReference type="NCBI Taxonomy" id="1276920"/>
    <lineage>
        <taxon>Bacteria</taxon>
        <taxon>Bacillati</taxon>
        <taxon>Actinomycetota</taxon>
        <taxon>Actinomycetes</taxon>
        <taxon>Micrococcales</taxon>
        <taxon>Micrococcaceae</taxon>
        <taxon>Paeniglutamicibacter</taxon>
    </lineage>
</organism>
<evidence type="ECO:0008006" key="3">
    <source>
        <dbReference type="Google" id="ProtNLM"/>
    </source>
</evidence>
<sequence>MATPEQTQAARYRYSVRWSPADGEFVASVAQFPSLSWLDSDRFRARAGIRRLVSAVLLDLAESGEPVPRL</sequence>
<proteinExistence type="predicted"/>
<protein>
    <recommendedName>
        <fullName evidence="3">HicB family protein</fullName>
    </recommendedName>
</protein>
<dbReference type="STRING" id="1276920.ADIAG_00961"/>
<evidence type="ECO:0000313" key="2">
    <source>
        <dbReference type="Proteomes" id="UP000012015"/>
    </source>
</evidence>
<keyword evidence="2" id="KW-1185">Reference proteome</keyword>